<dbReference type="EMBL" id="RYZH01000001">
    <property type="protein sequence ID" value="RUL89596.1"/>
    <property type="molecule type" value="Genomic_DNA"/>
</dbReference>
<dbReference type="SUPFAM" id="SSF53335">
    <property type="entry name" value="S-adenosyl-L-methionine-dependent methyltransferases"/>
    <property type="match status" value="1"/>
</dbReference>
<dbReference type="PANTHER" id="PTHR43591">
    <property type="entry name" value="METHYLTRANSFERASE"/>
    <property type="match status" value="1"/>
</dbReference>
<evidence type="ECO:0000313" key="4">
    <source>
        <dbReference type="Proteomes" id="UP000280296"/>
    </source>
</evidence>
<dbReference type="RefSeq" id="WP_126723253.1">
    <property type="nucleotide sequence ID" value="NZ_RYZH01000001.1"/>
</dbReference>
<evidence type="ECO:0000256" key="1">
    <source>
        <dbReference type="SAM" id="MobiDB-lite"/>
    </source>
</evidence>
<dbReference type="GO" id="GO:0008757">
    <property type="term" value="F:S-adenosylmethionine-dependent methyltransferase activity"/>
    <property type="evidence" value="ECO:0007669"/>
    <property type="project" value="InterPro"/>
</dbReference>
<feature type="domain" description="Methyltransferase type 11" evidence="2">
    <location>
        <begin position="72"/>
        <end position="166"/>
    </location>
</feature>
<dbReference type="Gene3D" id="3.40.50.150">
    <property type="entry name" value="Vaccinia Virus protein VP39"/>
    <property type="match status" value="1"/>
</dbReference>
<keyword evidence="3" id="KW-0808">Transferase</keyword>
<sequence length="262" mass="29057">MSPDGGRRPRLVPPRRSDPELMDAPGLPEAEVAEAYAVLRRVNRHLGNNLVIDREVARFLIEDRPESPVSVLDVGSGSGDIPRRIARRFESKGARAALAVALDRDPTASALSRSGTGAPMVVRADALRLPMPDRSVDLVSAVKFAHHFEGPALARLLSEMARVARRRVLVLDIRRHWAAYWGFVAWSRVFTRNRLVRHDGPLSVLRGFSPEELTALASLIAGFHWTVRRYPGFQIALVGRRSDTGASPRLAMESEQSTEHKQ</sequence>
<protein>
    <submittedName>
        <fullName evidence="3">Methyltransferase domain-containing protein</fullName>
    </submittedName>
</protein>
<proteinExistence type="predicted"/>
<dbReference type="InterPro" id="IPR029063">
    <property type="entry name" value="SAM-dependent_MTases_sf"/>
</dbReference>
<keyword evidence="3" id="KW-0489">Methyltransferase</keyword>
<feature type="region of interest" description="Disordered" evidence="1">
    <location>
        <begin position="1"/>
        <end position="26"/>
    </location>
</feature>
<reference evidence="3 4" key="2">
    <citation type="submission" date="2019-01" db="EMBL/GenBank/DDBJ databases">
        <title>Tautonia sociabilis, a novel thermotolerant planctomycete of Isosphaeraceae family, isolated from a 4000 m deep subterranean habitat.</title>
        <authorList>
            <person name="Kovaleva O.L."/>
            <person name="Elcheninov A.G."/>
            <person name="Van Heerden E."/>
            <person name="Toshchakov S.V."/>
            <person name="Novikov A."/>
            <person name="Bonch-Osmolovskaya E.A."/>
            <person name="Kublanov I.V."/>
        </authorList>
    </citation>
    <scope>NUCLEOTIDE SEQUENCE [LARGE SCALE GENOMIC DNA]</scope>
    <source>
        <strain evidence="3 4">GM2012</strain>
    </source>
</reference>
<evidence type="ECO:0000313" key="3">
    <source>
        <dbReference type="EMBL" id="RUL89596.1"/>
    </source>
</evidence>
<dbReference type="PANTHER" id="PTHR43591:SF24">
    <property type="entry name" value="2-METHOXY-6-POLYPRENYL-1,4-BENZOQUINOL METHYLASE, MITOCHONDRIAL"/>
    <property type="match status" value="1"/>
</dbReference>
<dbReference type="OrthoDB" id="9800454at2"/>
<dbReference type="CDD" id="cd02440">
    <property type="entry name" value="AdoMet_MTases"/>
    <property type="match status" value="1"/>
</dbReference>
<comment type="caution">
    <text evidence="3">The sequence shown here is derived from an EMBL/GenBank/DDBJ whole genome shotgun (WGS) entry which is preliminary data.</text>
</comment>
<dbReference type="Proteomes" id="UP000280296">
    <property type="component" value="Unassembled WGS sequence"/>
</dbReference>
<dbReference type="Pfam" id="PF08241">
    <property type="entry name" value="Methyltransf_11"/>
    <property type="match status" value="1"/>
</dbReference>
<keyword evidence="4" id="KW-1185">Reference proteome</keyword>
<dbReference type="InterPro" id="IPR013216">
    <property type="entry name" value="Methyltransf_11"/>
</dbReference>
<evidence type="ECO:0000259" key="2">
    <source>
        <dbReference type="Pfam" id="PF08241"/>
    </source>
</evidence>
<name>A0A432MRJ7_9BACT</name>
<gene>
    <name evidence="3" type="ORF">TsocGM_00025</name>
</gene>
<dbReference type="GO" id="GO:0032259">
    <property type="term" value="P:methylation"/>
    <property type="evidence" value="ECO:0007669"/>
    <property type="project" value="UniProtKB-KW"/>
</dbReference>
<organism evidence="3 4">
    <name type="scientific">Tautonia sociabilis</name>
    <dbReference type="NCBI Taxonomy" id="2080755"/>
    <lineage>
        <taxon>Bacteria</taxon>
        <taxon>Pseudomonadati</taxon>
        <taxon>Planctomycetota</taxon>
        <taxon>Planctomycetia</taxon>
        <taxon>Isosphaerales</taxon>
        <taxon>Isosphaeraceae</taxon>
        <taxon>Tautonia</taxon>
    </lineage>
</organism>
<accession>A0A432MRJ7</accession>
<reference evidence="3 4" key="1">
    <citation type="submission" date="2018-12" db="EMBL/GenBank/DDBJ databases">
        <authorList>
            <person name="Toschakov S.V."/>
        </authorList>
    </citation>
    <scope>NUCLEOTIDE SEQUENCE [LARGE SCALE GENOMIC DNA]</scope>
    <source>
        <strain evidence="3 4">GM2012</strain>
    </source>
</reference>
<dbReference type="AlphaFoldDB" id="A0A432MRJ7"/>